<feature type="compositionally biased region" description="Polar residues" evidence="1">
    <location>
        <begin position="179"/>
        <end position="199"/>
    </location>
</feature>
<evidence type="ECO:0000313" key="3">
    <source>
        <dbReference type="Proteomes" id="UP001305414"/>
    </source>
</evidence>
<reference evidence="2 3" key="1">
    <citation type="submission" date="2023-10" db="EMBL/GenBank/DDBJ databases">
        <title>Draft genome sequence of Xylaria bambusicola isolate GMP-LS, the root and basal stem rot pathogen of sugarcane in Indonesia.</title>
        <authorList>
            <person name="Selvaraj P."/>
            <person name="Muralishankar V."/>
            <person name="Muruganantham S."/>
            <person name="Sp S."/>
            <person name="Haryani S."/>
            <person name="Lau K.J.X."/>
            <person name="Naqvi N.I."/>
        </authorList>
    </citation>
    <scope>NUCLEOTIDE SEQUENCE [LARGE SCALE GENOMIC DNA]</scope>
    <source>
        <strain evidence="2">GMP-LS</strain>
    </source>
</reference>
<proteinExistence type="predicted"/>
<feature type="compositionally biased region" description="Polar residues" evidence="1">
    <location>
        <begin position="156"/>
        <end position="169"/>
    </location>
</feature>
<evidence type="ECO:0000313" key="2">
    <source>
        <dbReference type="EMBL" id="KAK5626535.1"/>
    </source>
</evidence>
<accession>A0AAN7U628</accession>
<organism evidence="2 3">
    <name type="scientific">Xylaria bambusicola</name>
    <dbReference type="NCBI Taxonomy" id="326684"/>
    <lineage>
        <taxon>Eukaryota</taxon>
        <taxon>Fungi</taxon>
        <taxon>Dikarya</taxon>
        <taxon>Ascomycota</taxon>
        <taxon>Pezizomycotina</taxon>
        <taxon>Sordariomycetes</taxon>
        <taxon>Xylariomycetidae</taxon>
        <taxon>Xylariales</taxon>
        <taxon>Xylariaceae</taxon>
        <taxon>Xylaria</taxon>
    </lineage>
</organism>
<feature type="compositionally biased region" description="Pro residues" evidence="1">
    <location>
        <begin position="38"/>
        <end position="48"/>
    </location>
</feature>
<evidence type="ECO:0008006" key="4">
    <source>
        <dbReference type="Google" id="ProtNLM"/>
    </source>
</evidence>
<name>A0AAN7U628_9PEZI</name>
<evidence type="ECO:0000256" key="1">
    <source>
        <dbReference type="SAM" id="MobiDB-lite"/>
    </source>
</evidence>
<feature type="compositionally biased region" description="Low complexity" evidence="1">
    <location>
        <begin position="393"/>
        <end position="402"/>
    </location>
</feature>
<feature type="compositionally biased region" description="Polar residues" evidence="1">
    <location>
        <begin position="283"/>
        <end position="301"/>
    </location>
</feature>
<protein>
    <recommendedName>
        <fullName evidence="4">Integral membrane protein</fullName>
    </recommendedName>
</protein>
<dbReference type="Proteomes" id="UP001305414">
    <property type="component" value="Unassembled WGS sequence"/>
</dbReference>
<feature type="compositionally biased region" description="Pro residues" evidence="1">
    <location>
        <begin position="374"/>
        <end position="392"/>
    </location>
</feature>
<comment type="caution">
    <text evidence="2">The sequence shown here is derived from an EMBL/GenBank/DDBJ whole genome shotgun (WGS) entry which is preliminary data.</text>
</comment>
<keyword evidence="3" id="KW-1185">Reference proteome</keyword>
<feature type="compositionally biased region" description="Pro residues" evidence="1">
    <location>
        <begin position="14"/>
        <end position="25"/>
    </location>
</feature>
<dbReference type="AlphaFoldDB" id="A0AAN7U628"/>
<sequence>MSPPVTGFTSSPHHPGPSFPPPPRRLPSGYLSYSSSPVGPPPPLPPRPAGYEIETPSNPGTPTYSPSAGYAPPSPNSQDGPLFPLPPPPPYSALVVDTSTPHHPSHPGTSGPNTAYPVSPGLVPGPASPSVLTTFPPPPPGPPPQPSPHLSPGIPQYSSAPSRPLSTAGTAAGYPFSESPIQPAQHQNITLGSSQTPSSGFHIPPSNDFHVPPSSGFHAPPSNDFHAPPSNDFHVPPSNDFHAATSSDENPPVYQSPTGVAGGSHVASNSYPPEKAPRDEHSNPISSEVPSTESSNPNAESSGVIPNAAPSQTPPSMQEPLEASFQSLHLNSGPPVPPKALLAPSSAQDQPSEPAASPSATFSGYRPYVYKPQTNPPQDYPAKPAPPAPNTQPKPYSSSLPAAALPKPKAVTSCIDTLVTFTTDWYYHPGASEYVICSRCYVDYIHGTKYQDAFHRSRFDDGKPRICRFNKPRMKDNIFKEALASGSLRKAVDWMQKRSTIVECKGVEGVKGKFADGIVWYMARDIPGFLSCQACYEDWDSQGSDALWACDIAVPFVEREYDERAKRNDWQGFVTEAQARITSRPCPGSVNVKGFGRKWFVPKAGPQGLILCAACYCDYVIGTGQESKWVAAPDFPIGEDVRCARGWFNNRILMSKASETKYYAMFWDTVRRLYTEKPCEDEGIVDGVWYTLASNPKGFGVCEACRVGILEPLDIARFWKRRADVPSGEKLLCCFNFHHPRLQNFIPGLLEMWYTMNPTPLDEYASVYASIAPCMRDEDKPNLRWYGWGDCTICLECYQDFARQSPLDKLMEYRDTEVAGNLMCEMYSPRMRKLYTECGSANPPKLQDLLEFSAQRRQVYTKTVPRIRQILAEANNALAHQRILSRLSNHHNLMGSINQINYGTTYGAPGVGYGYANMDLLQGAQYGQQATAVMTSILNGGYKNTIEQLEQRWRAVE</sequence>
<dbReference type="EMBL" id="JAWHQM010000003">
    <property type="protein sequence ID" value="KAK5626535.1"/>
    <property type="molecule type" value="Genomic_DNA"/>
</dbReference>
<feature type="compositionally biased region" description="Polar residues" evidence="1">
    <location>
        <begin position="244"/>
        <end position="258"/>
    </location>
</feature>
<feature type="region of interest" description="Disordered" evidence="1">
    <location>
        <begin position="1"/>
        <end position="402"/>
    </location>
</feature>
<feature type="compositionally biased region" description="Low complexity" evidence="1">
    <location>
        <begin position="98"/>
        <end position="112"/>
    </location>
</feature>
<feature type="compositionally biased region" description="Pro residues" evidence="1">
    <location>
        <begin position="135"/>
        <end position="149"/>
    </location>
</feature>
<gene>
    <name evidence="2" type="ORF">RRF57_002250</name>
</gene>
<feature type="compositionally biased region" description="Low complexity" evidence="1">
    <location>
        <begin position="26"/>
        <end position="37"/>
    </location>
</feature>